<gene>
    <name evidence="1" type="ORF">HNP81_004435</name>
</gene>
<keyword evidence="2" id="KW-1185">Reference proteome</keyword>
<protein>
    <submittedName>
        <fullName evidence="1">Uncharacterized protein</fullName>
    </submittedName>
</protein>
<dbReference type="RefSeq" id="WP_028390772.1">
    <property type="nucleotide sequence ID" value="NZ_JACJHX010000025.1"/>
</dbReference>
<sequence>MRDVIHDCFVDVLGTAPSEQQIDEVLKNLPSEINLLIEKDGEDNQKVRDNIYVWVNENINDFI</sequence>
<organism evidence="1 2">
    <name type="scientific">Peribacillus huizhouensis</name>
    <dbReference type="NCBI Taxonomy" id="1501239"/>
    <lineage>
        <taxon>Bacteria</taxon>
        <taxon>Bacillati</taxon>
        <taxon>Bacillota</taxon>
        <taxon>Bacilli</taxon>
        <taxon>Bacillales</taxon>
        <taxon>Bacillaceae</taxon>
        <taxon>Peribacillus</taxon>
    </lineage>
</organism>
<comment type="caution">
    <text evidence="1">The sequence shown here is derived from an EMBL/GenBank/DDBJ whole genome shotgun (WGS) entry which is preliminary data.</text>
</comment>
<proteinExistence type="predicted"/>
<evidence type="ECO:0000313" key="1">
    <source>
        <dbReference type="EMBL" id="MBA9029091.1"/>
    </source>
</evidence>
<dbReference type="EMBL" id="JACJHX010000025">
    <property type="protein sequence ID" value="MBA9029091.1"/>
    <property type="molecule type" value="Genomic_DNA"/>
</dbReference>
<accession>A0ABR6CWJ0</accession>
<dbReference type="Proteomes" id="UP000626697">
    <property type="component" value="Unassembled WGS sequence"/>
</dbReference>
<reference evidence="1 2" key="1">
    <citation type="submission" date="2020-08" db="EMBL/GenBank/DDBJ databases">
        <title>Genomic Encyclopedia of Type Strains, Phase IV (KMG-IV): sequencing the most valuable type-strain genomes for metagenomic binning, comparative biology and taxonomic classification.</title>
        <authorList>
            <person name="Goeker M."/>
        </authorList>
    </citation>
    <scope>NUCLEOTIDE SEQUENCE [LARGE SCALE GENOMIC DNA]</scope>
    <source>
        <strain evidence="1 2">DSM 105481</strain>
    </source>
</reference>
<evidence type="ECO:0000313" key="2">
    <source>
        <dbReference type="Proteomes" id="UP000626697"/>
    </source>
</evidence>
<name>A0ABR6CWJ0_9BACI</name>